<dbReference type="SUPFAM" id="SSF56219">
    <property type="entry name" value="DNase I-like"/>
    <property type="match status" value="1"/>
</dbReference>
<dbReference type="GO" id="GO:0004519">
    <property type="term" value="F:endonuclease activity"/>
    <property type="evidence" value="ECO:0007669"/>
    <property type="project" value="UniProtKB-KW"/>
</dbReference>
<keyword evidence="3" id="KW-0540">Nuclease</keyword>
<dbReference type="InterPro" id="IPR036691">
    <property type="entry name" value="Endo/exonu/phosph_ase_sf"/>
</dbReference>
<comment type="caution">
    <text evidence="3">The sequence shown here is derived from an EMBL/GenBank/DDBJ whole genome shotgun (WGS) entry which is preliminary data.</text>
</comment>
<dbReference type="RefSeq" id="WP_311935595.1">
    <property type="nucleotide sequence ID" value="NZ_JAVSCK010000001.1"/>
</dbReference>
<feature type="transmembrane region" description="Helical" evidence="1">
    <location>
        <begin position="64"/>
        <end position="81"/>
    </location>
</feature>
<protein>
    <submittedName>
        <fullName evidence="3">Endonuclease/exonuclease/phosphatase family protein</fullName>
    </submittedName>
</protein>
<sequence>MLKIIRVLYLFLNIVIIGALLAIHFVFKEHSYQSSLLYYTFPLPVIILAVLLLSIFLNRKFKKLNLILAGLLLLIWLGRSFKISFPETINETDLEVVFWNAARENNFQAALNKNGDIPDVLVLVETGEYSIEEFQQKYPNYYFFTSDREMFIFSKTPLEIKSENTSKFKTTVIEFKTAGINFYAVDVTGSPDVPREWELRHVNEFVKRTHNTIVLGDFNAPYESKYLKQIKKNFNQAFNEKGNGFRETWFWNIPLLSLDHIWVSKDLKVLKTKKFYSKVSDHCMLKTYVRK</sequence>
<feature type="transmembrane region" description="Helical" evidence="1">
    <location>
        <begin position="7"/>
        <end position="27"/>
    </location>
</feature>
<evidence type="ECO:0000256" key="1">
    <source>
        <dbReference type="SAM" id="Phobius"/>
    </source>
</evidence>
<feature type="domain" description="Endonuclease/exonuclease/phosphatase" evidence="2">
    <location>
        <begin position="99"/>
        <end position="282"/>
    </location>
</feature>
<keyword evidence="1" id="KW-0812">Transmembrane</keyword>
<feature type="transmembrane region" description="Helical" evidence="1">
    <location>
        <begin position="39"/>
        <end position="57"/>
    </location>
</feature>
<evidence type="ECO:0000313" key="4">
    <source>
        <dbReference type="Proteomes" id="UP001597163"/>
    </source>
</evidence>
<keyword evidence="1" id="KW-0472">Membrane</keyword>
<keyword evidence="1" id="KW-1133">Transmembrane helix</keyword>
<dbReference type="Pfam" id="PF03372">
    <property type="entry name" value="Exo_endo_phos"/>
    <property type="match status" value="1"/>
</dbReference>
<proteinExistence type="predicted"/>
<dbReference type="EMBL" id="JBHTLJ010000001">
    <property type="protein sequence ID" value="MFD1161177.1"/>
    <property type="molecule type" value="Genomic_DNA"/>
</dbReference>
<keyword evidence="3" id="KW-0378">Hydrolase</keyword>
<dbReference type="Gene3D" id="3.60.10.10">
    <property type="entry name" value="Endonuclease/exonuclease/phosphatase"/>
    <property type="match status" value="1"/>
</dbReference>
<evidence type="ECO:0000313" key="3">
    <source>
        <dbReference type="EMBL" id="MFD1161177.1"/>
    </source>
</evidence>
<accession>A0ABW3R884</accession>
<organism evidence="3 4">
    <name type="scientific">Hwangdonia seohaensis</name>
    <dbReference type="NCBI Taxonomy" id="1240727"/>
    <lineage>
        <taxon>Bacteria</taxon>
        <taxon>Pseudomonadati</taxon>
        <taxon>Bacteroidota</taxon>
        <taxon>Flavobacteriia</taxon>
        <taxon>Flavobacteriales</taxon>
        <taxon>Flavobacteriaceae</taxon>
        <taxon>Hwangdonia</taxon>
    </lineage>
</organism>
<dbReference type="Proteomes" id="UP001597163">
    <property type="component" value="Unassembled WGS sequence"/>
</dbReference>
<gene>
    <name evidence="3" type="ORF">ACFQ2E_02030</name>
</gene>
<evidence type="ECO:0000259" key="2">
    <source>
        <dbReference type="Pfam" id="PF03372"/>
    </source>
</evidence>
<reference evidence="4" key="1">
    <citation type="journal article" date="2019" name="Int. J. Syst. Evol. Microbiol.">
        <title>The Global Catalogue of Microorganisms (GCM) 10K type strain sequencing project: providing services to taxonomists for standard genome sequencing and annotation.</title>
        <authorList>
            <consortium name="The Broad Institute Genomics Platform"/>
            <consortium name="The Broad Institute Genome Sequencing Center for Infectious Disease"/>
            <person name="Wu L."/>
            <person name="Ma J."/>
        </authorList>
    </citation>
    <scope>NUCLEOTIDE SEQUENCE [LARGE SCALE GENOMIC DNA]</scope>
    <source>
        <strain evidence="4">CCUG 63246</strain>
    </source>
</reference>
<name>A0ABW3R884_9FLAO</name>
<keyword evidence="4" id="KW-1185">Reference proteome</keyword>
<keyword evidence="3" id="KW-0255">Endonuclease</keyword>
<dbReference type="InterPro" id="IPR005135">
    <property type="entry name" value="Endo/exonuclease/phosphatase"/>
</dbReference>